<gene>
    <name evidence="1" type="ORF">EVAR_95630_1</name>
</gene>
<organism evidence="1 2">
    <name type="scientific">Eumeta variegata</name>
    <name type="common">Bagworm moth</name>
    <name type="synonym">Eumeta japonica</name>
    <dbReference type="NCBI Taxonomy" id="151549"/>
    <lineage>
        <taxon>Eukaryota</taxon>
        <taxon>Metazoa</taxon>
        <taxon>Ecdysozoa</taxon>
        <taxon>Arthropoda</taxon>
        <taxon>Hexapoda</taxon>
        <taxon>Insecta</taxon>
        <taxon>Pterygota</taxon>
        <taxon>Neoptera</taxon>
        <taxon>Endopterygota</taxon>
        <taxon>Lepidoptera</taxon>
        <taxon>Glossata</taxon>
        <taxon>Ditrysia</taxon>
        <taxon>Tineoidea</taxon>
        <taxon>Psychidae</taxon>
        <taxon>Oiketicinae</taxon>
        <taxon>Eumeta</taxon>
    </lineage>
</organism>
<name>A0A4C2ABR7_EUMVA</name>
<sequence length="101" mass="11447">MTAYYTLFSRSCGHADGFRIAYSQTEAVNGDFYKVCPLNEERGGVIDLESVAVASPEAARSAWRCWRVTTLRVPHKQVARRRKSREGVGVSRVLGWDARRR</sequence>
<dbReference type="EMBL" id="BGZK01002770">
    <property type="protein sequence ID" value="GBP96337.1"/>
    <property type="molecule type" value="Genomic_DNA"/>
</dbReference>
<reference evidence="1 2" key="1">
    <citation type="journal article" date="2019" name="Commun. Biol.">
        <title>The bagworm genome reveals a unique fibroin gene that provides high tensile strength.</title>
        <authorList>
            <person name="Kono N."/>
            <person name="Nakamura H."/>
            <person name="Ohtoshi R."/>
            <person name="Tomita M."/>
            <person name="Numata K."/>
            <person name="Arakawa K."/>
        </authorList>
    </citation>
    <scope>NUCLEOTIDE SEQUENCE [LARGE SCALE GENOMIC DNA]</scope>
</reference>
<dbReference type="AlphaFoldDB" id="A0A4C2ABR7"/>
<comment type="caution">
    <text evidence="1">The sequence shown here is derived from an EMBL/GenBank/DDBJ whole genome shotgun (WGS) entry which is preliminary data.</text>
</comment>
<evidence type="ECO:0000313" key="2">
    <source>
        <dbReference type="Proteomes" id="UP000299102"/>
    </source>
</evidence>
<evidence type="ECO:0000313" key="1">
    <source>
        <dbReference type="EMBL" id="GBP96337.1"/>
    </source>
</evidence>
<protein>
    <submittedName>
        <fullName evidence="1">Uncharacterized protein</fullName>
    </submittedName>
</protein>
<dbReference type="Proteomes" id="UP000299102">
    <property type="component" value="Unassembled WGS sequence"/>
</dbReference>
<accession>A0A4C2ABR7</accession>
<keyword evidence="2" id="KW-1185">Reference proteome</keyword>
<proteinExistence type="predicted"/>